<protein>
    <submittedName>
        <fullName evidence="7">Venom toxin</fullName>
    </submittedName>
</protein>
<dbReference type="InterPro" id="IPR029230">
    <property type="entry name" value="Macin"/>
</dbReference>
<keyword evidence="6" id="KW-1185">Reference proteome</keyword>
<keyword evidence="5" id="KW-0732">Signal</keyword>
<evidence type="ECO:0000256" key="5">
    <source>
        <dbReference type="SAM" id="SignalP"/>
    </source>
</evidence>
<dbReference type="Proteomes" id="UP000025227">
    <property type="component" value="Unplaced"/>
</dbReference>
<dbReference type="InterPro" id="IPR038456">
    <property type="entry name" value="Macin_sf"/>
</dbReference>
<evidence type="ECO:0000256" key="4">
    <source>
        <dbReference type="ARBA" id="ARBA00023157"/>
    </source>
</evidence>
<dbReference type="WBParaSite" id="HCON_00005210-00001">
    <property type="protein sequence ID" value="HCON_00005210-00001"/>
    <property type="gene ID" value="HCON_00005210"/>
</dbReference>
<name>A0A7I4XTP4_HAECO</name>
<evidence type="ECO:0000313" key="7">
    <source>
        <dbReference type="WBParaSite" id="HCON_00005210-00001"/>
    </source>
</evidence>
<comment type="subcellular location">
    <subcellularLocation>
        <location evidence="1">Secreted</location>
    </subcellularLocation>
</comment>
<accession>A0A7I4XTP4</accession>
<proteinExistence type="inferred from homology"/>
<dbReference type="GO" id="GO:0005576">
    <property type="term" value="C:extracellular region"/>
    <property type="evidence" value="ECO:0007669"/>
    <property type="project" value="UniProtKB-SubCell"/>
</dbReference>
<comment type="similarity">
    <text evidence="2">Belongs to the macin family.</text>
</comment>
<evidence type="ECO:0000313" key="6">
    <source>
        <dbReference type="Proteomes" id="UP000025227"/>
    </source>
</evidence>
<organism evidence="6 7">
    <name type="scientific">Haemonchus contortus</name>
    <name type="common">Barber pole worm</name>
    <dbReference type="NCBI Taxonomy" id="6289"/>
    <lineage>
        <taxon>Eukaryota</taxon>
        <taxon>Metazoa</taxon>
        <taxon>Ecdysozoa</taxon>
        <taxon>Nematoda</taxon>
        <taxon>Chromadorea</taxon>
        <taxon>Rhabditida</taxon>
        <taxon>Rhabditina</taxon>
        <taxon>Rhabditomorpha</taxon>
        <taxon>Strongyloidea</taxon>
        <taxon>Trichostrongylidae</taxon>
        <taxon>Haemonchus</taxon>
    </lineage>
</organism>
<feature type="chain" id="PRO_5029746587" evidence="5">
    <location>
        <begin position="21"/>
        <end position="96"/>
    </location>
</feature>
<dbReference type="Pfam" id="PF14865">
    <property type="entry name" value="Macin"/>
    <property type="match status" value="1"/>
</dbReference>
<feature type="signal peptide" evidence="5">
    <location>
        <begin position="1"/>
        <end position="20"/>
    </location>
</feature>
<reference evidence="7" key="1">
    <citation type="submission" date="2020-12" db="UniProtKB">
        <authorList>
            <consortium name="WormBaseParasite"/>
        </authorList>
    </citation>
    <scope>IDENTIFICATION</scope>
    <source>
        <strain evidence="7">MHco3</strain>
    </source>
</reference>
<dbReference type="AlphaFoldDB" id="A0A7I4XTP4"/>
<evidence type="ECO:0000256" key="2">
    <source>
        <dbReference type="ARBA" id="ARBA00010366"/>
    </source>
</evidence>
<dbReference type="Gene3D" id="3.30.30.100">
    <property type="match status" value="1"/>
</dbReference>
<dbReference type="GO" id="GO:0006952">
    <property type="term" value="P:defense response"/>
    <property type="evidence" value="ECO:0007669"/>
    <property type="project" value="InterPro"/>
</dbReference>
<dbReference type="OrthoDB" id="9988549at2759"/>
<dbReference type="OMA" id="DNWSRCT"/>
<sequence>MNRWMIVLLFVLFAVAMAKSNCYDNWSRCTPQTKFLTGIMWKNCPDYCKKCKGQPVGRCVRVFNRKCSGGYQCQCFGPVGRKSKNPIEIATCKLGL</sequence>
<evidence type="ECO:0000256" key="3">
    <source>
        <dbReference type="ARBA" id="ARBA00022525"/>
    </source>
</evidence>
<keyword evidence="3" id="KW-0964">Secreted</keyword>
<keyword evidence="4" id="KW-1015">Disulfide bond</keyword>
<evidence type="ECO:0000256" key="1">
    <source>
        <dbReference type="ARBA" id="ARBA00004613"/>
    </source>
</evidence>